<organism evidence="2 3">
    <name type="scientific">Vibrio parahaemolyticus</name>
    <dbReference type="NCBI Taxonomy" id="670"/>
    <lineage>
        <taxon>Bacteria</taxon>
        <taxon>Pseudomonadati</taxon>
        <taxon>Pseudomonadota</taxon>
        <taxon>Gammaproteobacteria</taxon>
        <taxon>Vibrionales</taxon>
        <taxon>Vibrionaceae</taxon>
        <taxon>Vibrio</taxon>
    </lineage>
</organism>
<evidence type="ECO:0000256" key="1">
    <source>
        <dbReference type="SAM" id="SignalP"/>
    </source>
</evidence>
<dbReference type="AlphaFoldDB" id="A0A7Y0XEH6"/>
<dbReference type="Proteomes" id="UP000518904">
    <property type="component" value="Unassembled WGS sequence"/>
</dbReference>
<evidence type="ECO:0000313" key="2">
    <source>
        <dbReference type="EMBL" id="NMU85447.1"/>
    </source>
</evidence>
<dbReference type="EMBL" id="JABCLB010002237">
    <property type="protein sequence ID" value="NMU85447.1"/>
    <property type="molecule type" value="Genomic_DNA"/>
</dbReference>
<gene>
    <name evidence="2" type="ORF">HKB16_21600</name>
</gene>
<accession>A0A7Y0XEH6</accession>
<sequence length="132" mass="14853">MYNIKCALFLSLFFSSSALSSADCDNQVLSQFQNARHLFLTEESIHENGYSNEKVALWKQAVDQLNEKCTAAIDIPFDRGVYPSDLYSLMSSYISGKGIEEWQAKFTLALICTESPSVCEPYMTKLPSQDDI</sequence>
<comment type="caution">
    <text evidence="2">The sequence shown here is derived from an EMBL/GenBank/DDBJ whole genome shotgun (WGS) entry which is preliminary data.</text>
</comment>
<evidence type="ECO:0000313" key="3">
    <source>
        <dbReference type="Proteomes" id="UP000518904"/>
    </source>
</evidence>
<proteinExistence type="predicted"/>
<protein>
    <submittedName>
        <fullName evidence="2">Uncharacterized protein</fullName>
    </submittedName>
</protein>
<keyword evidence="1" id="KW-0732">Signal</keyword>
<feature type="chain" id="PRO_5030653654" evidence="1">
    <location>
        <begin position="23"/>
        <end position="132"/>
    </location>
</feature>
<reference evidence="2 3" key="1">
    <citation type="submission" date="2020-04" db="EMBL/GenBank/DDBJ databases">
        <title>Whole-genome sequencing of Vibrio spp. from China reveals different genetic environments of blaCTX-M-14 among diverse lineages.</title>
        <authorList>
            <person name="Zheng Z."/>
            <person name="Ye L."/>
            <person name="Chen S."/>
        </authorList>
    </citation>
    <scope>NUCLEOTIDE SEQUENCE [LARGE SCALE GENOMIC DNA]</scope>
    <source>
        <strain evidence="2 3">Vb0551</strain>
    </source>
</reference>
<feature type="non-terminal residue" evidence="2">
    <location>
        <position position="132"/>
    </location>
</feature>
<name>A0A7Y0XEH6_VIBPH</name>
<feature type="signal peptide" evidence="1">
    <location>
        <begin position="1"/>
        <end position="22"/>
    </location>
</feature>